<dbReference type="SUPFAM" id="SSF56935">
    <property type="entry name" value="Porins"/>
    <property type="match status" value="1"/>
</dbReference>
<dbReference type="RefSeq" id="WP_052094257.1">
    <property type="nucleotide sequence ID" value="NZ_KN234746.1"/>
</dbReference>
<comment type="caution">
    <text evidence="2">The sequence shown here is derived from an EMBL/GenBank/DDBJ whole genome shotgun (WGS) entry which is preliminary data.</text>
</comment>
<keyword evidence="3" id="KW-1185">Reference proteome</keyword>
<evidence type="ECO:0000313" key="2">
    <source>
        <dbReference type="EMBL" id="KGE04924.1"/>
    </source>
</evidence>
<protein>
    <recommendedName>
        <fullName evidence="4">Porin</fullName>
    </recommendedName>
</protein>
<evidence type="ECO:0000313" key="3">
    <source>
        <dbReference type="Proteomes" id="UP000029640"/>
    </source>
</evidence>
<dbReference type="Proteomes" id="UP000029640">
    <property type="component" value="Unassembled WGS sequence"/>
</dbReference>
<dbReference type="AlphaFoldDB" id="A0A095X214"/>
<dbReference type="InterPro" id="IPR045748">
    <property type="entry name" value="DcaP"/>
</dbReference>
<name>A0A095X214_9GAMM</name>
<gene>
    <name evidence="2" type="ORF">HRUBRA_00397</name>
</gene>
<evidence type="ECO:0000256" key="1">
    <source>
        <dbReference type="SAM" id="SignalP"/>
    </source>
</evidence>
<dbReference type="Pfam" id="PF19577">
    <property type="entry name" value="DcaP"/>
    <property type="match status" value="1"/>
</dbReference>
<dbReference type="PATRIC" id="fig|1265313.6.peg.393"/>
<evidence type="ECO:0008006" key="4">
    <source>
        <dbReference type="Google" id="ProtNLM"/>
    </source>
</evidence>
<keyword evidence="1" id="KW-0732">Signal</keyword>
<accession>A0A095X214</accession>
<dbReference type="eggNOG" id="COG3203">
    <property type="taxonomic scope" value="Bacteria"/>
</dbReference>
<feature type="chain" id="PRO_5001912221" description="Porin" evidence="1">
    <location>
        <begin position="28"/>
        <end position="475"/>
    </location>
</feature>
<proteinExistence type="predicted"/>
<organism evidence="2 3">
    <name type="scientific">Pseudohaliea rubra DSM 19751</name>
    <dbReference type="NCBI Taxonomy" id="1265313"/>
    <lineage>
        <taxon>Bacteria</taxon>
        <taxon>Pseudomonadati</taxon>
        <taxon>Pseudomonadota</taxon>
        <taxon>Gammaproteobacteria</taxon>
        <taxon>Cellvibrionales</taxon>
        <taxon>Halieaceae</taxon>
        <taxon>Pseudohaliea</taxon>
    </lineage>
</organism>
<dbReference type="EMBL" id="AUVB01000013">
    <property type="protein sequence ID" value="KGE04924.1"/>
    <property type="molecule type" value="Genomic_DNA"/>
</dbReference>
<feature type="signal peptide" evidence="1">
    <location>
        <begin position="1"/>
        <end position="27"/>
    </location>
</feature>
<dbReference type="HOGENOM" id="CLU_038666_0_0_6"/>
<dbReference type="STRING" id="1265313.HRUBRA_00397"/>
<sequence>MLTPTKKNTFAGLSAAVVLATGQLAGAAEPGELEARIAALEAQLEALKTAVAAAKAEDGVALVGPPEADTASSDGAARASERLETLSIGQASLEETMALSHVTKRDDTWFRYGGYVQLDALMTNYSEGKPASPVIDDFLVPPLIPVAPVSGESDSYQSTNLHAKTSRFWFGTETETRAGRIRSHIELDFLLGNQGNERISNSFAARIRHAFVDWEYAPGKSLMAGQNWSTFFDVTALPDLLDFVGPIGTEFGRQPQLRWTSGGLQLALENPSTRFDVEGGGTRLDDSEIAPDFIARYNGQTGELRWTVAGIARQLSYEARDGAVETDSDSTIGYGARLTGKWQLGADDLRFTASYGNALGRYLGLHSFNDGYIASDGDIQTIDSMGLGVSYLHSWSPAWRSTFALSLSEADNPSMEEFLGAGNLARAYRSAHANLWYTPAPGLQLGGELIYGYKELEDGRDGELHRLQLAVKYVF</sequence>
<reference evidence="2 3" key="1">
    <citation type="journal article" date="2014" name="Genome Announc.">
        <title>Genome Sequence of Gammaproteobacterial Pseudohaliea rubra Type Strain DSM 19751, Isolated from Coastal Seawater of the Mediterranean Sea.</title>
        <authorList>
            <person name="Spring S."/>
            <person name="Fiebig A."/>
            <person name="Riedel T."/>
            <person name="Goker M."/>
            <person name="Klenk H.P."/>
        </authorList>
    </citation>
    <scope>NUCLEOTIDE SEQUENCE [LARGE SCALE GENOMIC DNA]</scope>
    <source>
        <strain evidence="2 3">DSM 19751</strain>
    </source>
</reference>